<evidence type="ECO:0000313" key="2">
    <source>
        <dbReference type="Proteomes" id="UP000543836"/>
    </source>
</evidence>
<protein>
    <submittedName>
        <fullName evidence="1">Uncharacterized protein</fullName>
    </submittedName>
</protein>
<gene>
    <name evidence="1" type="ORF">GGE60_005723</name>
</gene>
<dbReference type="Gene3D" id="1.10.287.160">
    <property type="entry name" value="HR1 repeat"/>
    <property type="match status" value="1"/>
</dbReference>
<dbReference type="AlphaFoldDB" id="A0A7W7EMY8"/>
<dbReference type="GO" id="GO:0045892">
    <property type="term" value="P:negative regulation of DNA-templated transcription"/>
    <property type="evidence" value="ECO:0007669"/>
    <property type="project" value="InterPro"/>
</dbReference>
<keyword evidence="2" id="KW-1185">Reference proteome</keyword>
<sequence length="108" mass="12210">MDRAGAKRNDLVSGEKLVLRPLIGLMDGLRPDEIERFVVEEIEKHRRLRDEAVRIESSLDSGTDQIELTENRRTYISAMIAVHAQQTVVSTLLDVLGYIPEIPKSTSH</sequence>
<dbReference type="Pfam" id="PF09228">
    <property type="entry name" value="Prok-TraM"/>
    <property type="match status" value="1"/>
</dbReference>
<dbReference type="SUPFAM" id="SSF109631">
    <property type="entry name" value="Transcriptional repressor TraM"/>
    <property type="match status" value="1"/>
</dbReference>
<accession>A0A7W7EMY8</accession>
<dbReference type="InterPro" id="IPR015309">
    <property type="entry name" value="Tscrpt_rep_TraM"/>
</dbReference>
<name>A0A7W7EMY8_9HYPH</name>
<dbReference type="Proteomes" id="UP000543836">
    <property type="component" value="Unassembled WGS sequence"/>
</dbReference>
<dbReference type="EMBL" id="JACIIG010000028">
    <property type="protein sequence ID" value="MBB4571561.1"/>
    <property type="molecule type" value="Genomic_DNA"/>
</dbReference>
<reference evidence="1 2" key="1">
    <citation type="submission" date="2020-08" db="EMBL/GenBank/DDBJ databases">
        <title>Genomic Encyclopedia of Type Strains, Phase IV (KMG-V): Genome sequencing to study the core and pangenomes of soil and plant-associated prokaryotes.</title>
        <authorList>
            <person name="Whitman W."/>
        </authorList>
    </citation>
    <scope>NUCLEOTIDE SEQUENCE [LARGE SCALE GENOMIC DNA]</scope>
    <source>
        <strain evidence="1 2">SEMIA 492</strain>
    </source>
</reference>
<evidence type="ECO:0000313" key="1">
    <source>
        <dbReference type="EMBL" id="MBB4571561.1"/>
    </source>
</evidence>
<organism evidence="1 2">
    <name type="scientific">Rhizobium leucaenae</name>
    <dbReference type="NCBI Taxonomy" id="29450"/>
    <lineage>
        <taxon>Bacteria</taxon>
        <taxon>Pseudomonadati</taxon>
        <taxon>Pseudomonadota</taxon>
        <taxon>Alphaproteobacteria</taxon>
        <taxon>Hyphomicrobiales</taxon>
        <taxon>Rhizobiaceae</taxon>
        <taxon>Rhizobium/Agrobacterium group</taxon>
        <taxon>Rhizobium</taxon>
    </lineage>
</organism>
<comment type="caution">
    <text evidence="1">The sequence shown here is derived from an EMBL/GenBank/DDBJ whole genome shotgun (WGS) entry which is preliminary data.</text>
</comment>
<proteinExistence type="predicted"/>
<dbReference type="GeneID" id="32530506"/>
<dbReference type="InterPro" id="IPR036336">
    <property type="entry name" value="Tscrpt_rep_TraM_sf"/>
</dbReference>
<dbReference type="OrthoDB" id="8246915at2"/>
<dbReference type="RefSeq" id="WP_051264264.1">
    <property type="nucleotide sequence ID" value="NZ_JACIIG010000028.1"/>
</dbReference>